<organism evidence="2 3">
    <name type="scientific">Microlunatus antarcticus</name>
    <dbReference type="NCBI Taxonomy" id="53388"/>
    <lineage>
        <taxon>Bacteria</taxon>
        <taxon>Bacillati</taxon>
        <taxon>Actinomycetota</taxon>
        <taxon>Actinomycetes</taxon>
        <taxon>Propionibacteriales</taxon>
        <taxon>Propionibacteriaceae</taxon>
        <taxon>Microlunatus</taxon>
    </lineage>
</organism>
<evidence type="ECO:0000259" key="1">
    <source>
        <dbReference type="Pfam" id="PF18299"/>
    </source>
</evidence>
<gene>
    <name evidence="2" type="ORF">FHX39_001428</name>
</gene>
<evidence type="ECO:0000313" key="3">
    <source>
        <dbReference type="Proteomes" id="UP000565572"/>
    </source>
</evidence>
<accession>A0A7W5JUB4</accession>
<sequence>MGGTFIVPASVTSTVRALSDEAASRGFDVLPVVLGRDLPLVPTSGQLHLFGGPRLAAHVQRQSPLALLEPHDDWLATLPERFLRRQVQLVPALEAYGLQEQLFVKMPREKGFEPGPYFGYELPTLPEDEPLLISDLVTMTDEYRFWILDGAVHASSSYRIRGHPDARQLDPDARPSLHRFVDDLLDGHAHNLPSAVVVDVAWVSQPSPGWVVVEANMAWFSAHYAADPARVFDVVLRAAGPPEAVLARDARFVDPR</sequence>
<dbReference type="InterPro" id="IPR041261">
    <property type="entry name" value="R2K_2"/>
</dbReference>
<protein>
    <recommendedName>
        <fullName evidence="1">ATP-grasp domain-containing protein</fullName>
    </recommendedName>
</protein>
<comment type="caution">
    <text evidence="2">The sequence shown here is derived from an EMBL/GenBank/DDBJ whole genome shotgun (WGS) entry which is preliminary data.</text>
</comment>
<dbReference type="Pfam" id="PF18299">
    <property type="entry name" value="R2K_2"/>
    <property type="match status" value="1"/>
</dbReference>
<dbReference type="AlphaFoldDB" id="A0A7W5JUB4"/>
<reference evidence="2 3" key="1">
    <citation type="submission" date="2020-08" db="EMBL/GenBank/DDBJ databases">
        <title>Sequencing the genomes of 1000 actinobacteria strains.</title>
        <authorList>
            <person name="Klenk H.-P."/>
        </authorList>
    </citation>
    <scope>NUCLEOTIDE SEQUENCE [LARGE SCALE GENOMIC DNA]</scope>
    <source>
        <strain evidence="2 3">DSM 11053</strain>
    </source>
</reference>
<dbReference type="EMBL" id="JACHZG010000001">
    <property type="protein sequence ID" value="MBB3326484.1"/>
    <property type="molecule type" value="Genomic_DNA"/>
</dbReference>
<keyword evidence="3" id="KW-1185">Reference proteome</keyword>
<proteinExistence type="predicted"/>
<dbReference type="Proteomes" id="UP000565572">
    <property type="component" value="Unassembled WGS sequence"/>
</dbReference>
<name>A0A7W5JUB4_9ACTN</name>
<dbReference type="RefSeq" id="WP_183337422.1">
    <property type="nucleotide sequence ID" value="NZ_JACHZG010000001.1"/>
</dbReference>
<feature type="domain" description="ATP-grasp" evidence="1">
    <location>
        <begin position="82"/>
        <end position="233"/>
    </location>
</feature>
<evidence type="ECO:0000313" key="2">
    <source>
        <dbReference type="EMBL" id="MBB3326484.1"/>
    </source>
</evidence>